<sequence length="218" mass="23182">MKGSALGTLVALLLLVAVVAQGYWIAGWIGAALEAAGAEARAASGIAVYVEDNGIHTGIVVSKALLTPRLAGRFVAADLRDPRYARHDWVAVGWGDRAFYLDTPTWRDLSLSTVAAAAVGSDATVLHVEHVPPPIAGGSVKRVLLRPDQARRLVGFIDASLGEGPADRGYDAWDAFYPARGHYSAVRTCNAWTGEALMAAGVPMGRWTPFSGTVMWWL</sequence>
<evidence type="ECO:0000313" key="1">
    <source>
        <dbReference type="EMBL" id="MBB5698830.1"/>
    </source>
</evidence>
<gene>
    <name evidence="1" type="ORF">FHR19_002185</name>
</gene>
<dbReference type="InterPro" id="IPR011727">
    <property type="entry name" value="CHP02117"/>
</dbReference>
<dbReference type="NCBIfam" id="TIGR02117">
    <property type="entry name" value="chp_urease_rgn"/>
    <property type="match status" value="1"/>
</dbReference>
<proteinExistence type="predicted"/>
<organism evidence="1 2">
    <name type="scientific">Sphingomonas yantingensis</name>
    <dbReference type="NCBI Taxonomy" id="1241761"/>
    <lineage>
        <taxon>Bacteria</taxon>
        <taxon>Pseudomonadati</taxon>
        <taxon>Pseudomonadota</taxon>
        <taxon>Alphaproteobacteria</taxon>
        <taxon>Sphingomonadales</taxon>
        <taxon>Sphingomonadaceae</taxon>
        <taxon>Sphingomonas</taxon>
    </lineage>
</organism>
<dbReference type="Pfam" id="PF09601">
    <property type="entry name" value="DUF2459"/>
    <property type="match status" value="1"/>
</dbReference>
<dbReference type="RefSeq" id="WP_184028117.1">
    <property type="nucleotide sequence ID" value="NZ_JACIJJ010000003.1"/>
</dbReference>
<reference evidence="1 2" key="1">
    <citation type="submission" date="2020-08" db="EMBL/GenBank/DDBJ databases">
        <title>Genomic Encyclopedia of Type Strains, Phase IV (KMG-IV): sequencing the most valuable type-strain genomes for metagenomic binning, comparative biology and taxonomic classification.</title>
        <authorList>
            <person name="Goeker M."/>
        </authorList>
    </citation>
    <scope>NUCLEOTIDE SEQUENCE [LARGE SCALE GENOMIC DNA]</scope>
    <source>
        <strain evidence="1 2">DSM 27244</strain>
    </source>
</reference>
<dbReference type="Proteomes" id="UP000557739">
    <property type="component" value="Unassembled WGS sequence"/>
</dbReference>
<evidence type="ECO:0000313" key="2">
    <source>
        <dbReference type="Proteomes" id="UP000557739"/>
    </source>
</evidence>
<dbReference type="EMBL" id="JACIJJ010000003">
    <property type="protein sequence ID" value="MBB5698830.1"/>
    <property type="molecule type" value="Genomic_DNA"/>
</dbReference>
<name>A0A7W9AQR1_9SPHN</name>
<dbReference type="AlphaFoldDB" id="A0A7W9AQR1"/>
<keyword evidence="2" id="KW-1185">Reference proteome</keyword>
<accession>A0A7W9AQR1</accession>
<comment type="caution">
    <text evidence="1">The sequence shown here is derived from an EMBL/GenBank/DDBJ whole genome shotgun (WGS) entry which is preliminary data.</text>
</comment>
<protein>
    <submittedName>
        <fullName evidence="1">Uncharacterized protein (TIGR02117 family)</fullName>
    </submittedName>
</protein>